<dbReference type="Gene3D" id="3.90.70.10">
    <property type="entry name" value="Cysteine proteinases"/>
    <property type="match status" value="1"/>
</dbReference>
<gene>
    <name evidence="4" type="ORF">IV49_GL001103</name>
</gene>
<keyword evidence="2" id="KW-1133">Transmembrane helix</keyword>
<evidence type="ECO:0000259" key="3">
    <source>
        <dbReference type="Pfam" id="PF13529"/>
    </source>
</evidence>
<name>A0A0R2HH40_9FIRM</name>
<dbReference type="Pfam" id="PF13529">
    <property type="entry name" value="Peptidase_C39_2"/>
    <property type="match status" value="1"/>
</dbReference>
<dbReference type="Proteomes" id="UP000051841">
    <property type="component" value="Unassembled WGS sequence"/>
</dbReference>
<evidence type="ECO:0000256" key="1">
    <source>
        <dbReference type="SAM" id="MobiDB-lite"/>
    </source>
</evidence>
<evidence type="ECO:0000313" key="5">
    <source>
        <dbReference type="Proteomes" id="UP000051841"/>
    </source>
</evidence>
<evidence type="ECO:0000313" key="4">
    <source>
        <dbReference type="EMBL" id="KRN51030.1"/>
    </source>
</evidence>
<dbReference type="AlphaFoldDB" id="A0A0R2HH40"/>
<feature type="compositionally biased region" description="Basic and acidic residues" evidence="1">
    <location>
        <begin position="1"/>
        <end position="10"/>
    </location>
</feature>
<dbReference type="PATRIC" id="fig|1410657.5.peg.1144"/>
<evidence type="ECO:0000256" key="2">
    <source>
        <dbReference type="SAM" id="Phobius"/>
    </source>
</evidence>
<accession>A0A0R2HH40</accession>
<protein>
    <recommendedName>
        <fullName evidence="3">Peptidase C39-like domain-containing protein</fullName>
    </recommendedName>
</protein>
<feature type="transmembrane region" description="Helical" evidence="2">
    <location>
        <begin position="62"/>
        <end position="80"/>
    </location>
</feature>
<sequence>MGMRKDDKMTGKNAQRRKSTSSRHRNSKGSLRYPNARQRKLHAYSQFPTKPKKRKRLRVKRVISAALVLFLFIGMGFFTVSKFSKKKPETVTTVKETEKVKAKTVKKKTVQKTLEAKDITIDMLKKQGCPSELITYTQKYPEIAKFAYEYKTKASTFNAQSIDITGEVKKGTIPKFIQWDQRWGYRTFSAGLFAPRGCGPTCMSMIYSGLTGKTDKDPYTLGQWALKQGYYREGLGSSFNFLIQGASKLGLKARVLNKQPKNIQSYLRSGYVLIANVKKGDFTTSGHYIVIAGINTDGKLIIHDPNSVNNTNKLWDVNRVARQTKVVVGYKI</sequence>
<proteinExistence type="predicted"/>
<reference evidence="4 5" key="1">
    <citation type="journal article" date="2015" name="Genome Announc.">
        <title>Expanding the biotechnology potential of lactobacilli through comparative genomics of 213 strains and associated genera.</title>
        <authorList>
            <person name="Sun Z."/>
            <person name="Harris H.M."/>
            <person name="McCann A."/>
            <person name="Guo C."/>
            <person name="Argimon S."/>
            <person name="Zhang W."/>
            <person name="Yang X."/>
            <person name="Jeffery I.B."/>
            <person name="Cooney J.C."/>
            <person name="Kagawa T.F."/>
            <person name="Liu W."/>
            <person name="Song Y."/>
            <person name="Salvetti E."/>
            <person name="Wrobel A."/>
            <person name="Rasinkangas P."/>
            <person name="Parkhill J."/>
            <person name="Rea M.C."/>
            <person name="O'Sullivan O."/>
            <person name="Ritari J."/>
            <person name="Douillard F.P."/>
            <person name="Paul Ross R."/>
            <person name="Yang R."/>
            <person name="Briner A.E."/>
            <person name="Felis G.E."/>
            <person name="de Vos W.M."/>
            <person name="Barrangou R."/>
            <person name="Klaenhammer T.R."/>
            <person name="Caufield P.W."/>
            <person name="Cui Y."/>
            <person name="Zhang H."/>
            <person name="O'Toole P.W."/>
        </authorList>
    </citation>
    <scope>NUCLEOTIDE SEQUENCE [LARGE SCALE GENOMIC DNA]</scope>
    <source>
        <strain evidence="4 5">DSM 20405</strain>
    </source>
</reference>
<organism evidence="4 5">
    <name type="scientific">Kandleria vitulina DSM 20405</name>
    <dbReference type="NCBI Taxonomy" id="1410657"/>
    <lineage>
        <taxon>Bacteria</taxon>
        <taxon>Bacillati</taxon>
        <taxon>Bacillota</taxon>
        <taxon>Erysipelotrichia</taxon>
        <taxon>Erysipelotrichales</taxon>
        <taxon>Coprobacillaceae</taxon>
        <taxon>Kandleria</taxon>
    </lineage>
</organism>
<feature type="region of interest" description="Disordered" evidence="1">
    <location>
        <begin position="1"/>
        <end position="52"/>
    </location>
</feature>
<keyword evidence="2" id="KW-0472">Membrane</keyword>
<feature type="compositionally biased region" description="Basic residues" evidence="1">
    <location>
        <begin position="14"/>
        <end position="27"/>
    </location>
</feature>
<dbReference type="InterPro" id="IPR039564">
    <property type="entry name" value="Peptidase_C39-like"/>
</dbReference>
<keyword evidence="2" id="KW-0812">Transmembrane</keyword>
<comment type="caution">
    <text evidence="4">The sequence shown here is derived from an EMBL/GenBank/DDBJ whole genome shotgun (WGS) entry which is preliminary data.</text>
</comment>
<feature type="domain" description="Peptidase C39-like" evidence="3">
    <location>
        <begin position="173"/>
        <end position="306"/>
    </location>
</feature>
<keyword evidence="5" id="KW-1185">Reference proteome</keyword>
<dbReference type="EMBL" id="JQBL01000003">
    <property type="protein sequence ID" value="KRN51030.1"/>
    <property type="molecule type" value="Genomic_DNA"/>
</dbReference>